<dbReference type="eggNOG" id="ENOG50347IK">
    <property type="taxonomic scope" value="Bacteria"/>
</dbReference>
<dbReference type="KEGG" id="saci:Sinac_0570"/>
<keyword evidence="2" id="KW-1185">Reference proteome</keyword>
<dbReference type="AlphaFoldDB" id="L0D6G7"/>
<evidence type="ECO:0000313" key="2">
    <source>
        <dbReference type="Proteomes" id="UP000010798"/>
    </source>
</evidence>
<sequence length="279" mass="31596">MANTNPMYRLVVFEEVDDPQGVRDLFCKVTGIHPTDALQWIARAPGIWPRPLTEAETRTLLDGLYEYGVPAEARRIDQFPDIVPPRKIHTAACLPEGLRVQGLHGEATHWVPWDRIDLISAGRIDTEDVYRKASPPAWSAALAVGLRAITLRVGKPPDRSKRASRVLRDPIGEAIIIRRDPLIAFRIVENQMNYAYLGDRLSPKASENFPVFLADLCARAERADVTPPTRLIVERKDPAESAFPSSQALLEYSTHRLLWCWYHRARDSQRLEEPGPERP</sequence>
<dbReference type="RefSeq" id="WP_015244179.1">
    <property type="nucleotide sequence ID" value="NC_019892.1"/>
</dbReference>
<dbReference type="Proteomes" id="UP000010798">
    <property type="component" value="Chromosome"/>
</dbReference>
<accession>L0D6G7</accession>
<dbReference type="EMBL" id="CP003364">
    <property type="protein sequence ID" value="AGA24994.1"/>
    <property type="molecule type" value="Genomic_DNA"/>
</dbReference>
<protein>
    <submittedName>
        <fullName evidence="1">Uncharacterized protein</fullName>
    </submittedName>
</protein>
<proteinExistence type="predicted"/>
<reference evidence="1 2" key="1">
    <citation type="submission" date="2012-02" db="EMBL/GenBank/DDBJ databases">
        <title>Complete sequence of chromosome of Singulisphaera acidiphila DSM 18658.</title>
        <authorList>
            <consortium name="US DOE Joint Genome Institute (JGI-PGF)"/>
            <person name="Lucas S."/>
            <person name="Copeland A."/>
            <person name="Lapidus A."/>
            <person name="Glavina del Rio T."/>
            <person name="Dalin E."/>
            <person name="Tice H."/>
            <person name="Bruce D."/>
            <person name="Goodwin L."/>
            <person name="Pitluck S."/>
            <person name="Peters L."/>
            <person name="Ovchinnikova G."/>
            <person name="Chertkov O."/>
            <person name="Kyrpides N."/>
            <person name="Mavromatis K."/>
            <person name="Ivanova N."/>
            <person name="Brettin T."/>
            <person name="Detter J.C."/>
            <person name="Han C."/>
            <person name="Larimer F."/>
            <person name="Land M."/>
            <person name="Hauser L."/>
            <person name="Markowitz V."/>
            <person name="Cheng J.-F."/>
            <person name="Hugenholtz P."/>
            <person name="Woyke T."/>
            <person name="Wu D."/>
            <person name="Tindall B."/>
            <person name="Pomrenke H."/>
            <person name="Brambilla E."/>
            <person name="Klenk H.-P."/>
            <person name="Eisen J.A."/>
        </authorList>
    </citation>
    <scope>NUCLEOTIDE SEQUENCE [LARGE SCALE GENOMIC DNA]</scope>
    <source>
        <strain evidence="2">ATCC BAA-1392 / DSM 18658 / VKM B-2454 / MOB10</strain>
    </source>
</reference>
<name>L0D6G7_SINAD</name>
<organism evidence="1 2">
    <name type="scientific">Singulisphaera acidiphila (strain ATCC BAA-1392 / DSM 18658 / VKM B-2454 / MOB10)</name>
    <dbReference type="NCBI Taxonomy" id="886293"/>
    <lineage>
        <taxon>Bacteria</taxon>
        <taxon>Pseudomonadati</taxon>
        <taxon>Planctomycetota</taxon>
        <taxon>Planctomycetia</taxon>
        <taxon>Isosphaerales</taxon>
        <taxon>Isosphaeraceae</taxon>
        <taxon>Singulisphaera</taxon>
    </lineage>
</organism>
<evidence type="ECO:0000313" key="1">
    <source>
        <dbReference type="EMBL" id="AGA24994.1"/>
    </source>
</evidence>
<dbReference type="HOGENOM" id="CLU_997139_0_0_0"/>
<gene>
    <name evidence="1" type="ordered locus">Sinac_0570</name>
</gene>
<dbReference type="OrthoDB" id="259942at2"/>